<dbReference type="AlphaFoldDB" id="A0A3S5BVD9"/>
<reference evidence="2" key="1">
    <citation type="submission" date="2018-11" db="EMBL/GenBank/DDBJ databases">
        <authorList>
            <consortium name="Pathogen Informatics"/>
        </authorList>
    </citation>
    <scope>NUCLEOTIDE SEQUENCE</scope>
</reference>
<name>A0A3S5BVD9_9PLAT</name>
<dbReference type="EMBL" id="CAAALY010271402">
    <property type="protein sequence ID" value="VEL41866.1"/>
    <property type="molecule type" value="Genomic_DNA"/>
</dbReference>
<feature type="compositionally biased region" description="Basic and acidic residues" evidence="1">
    <location>
        <begin position="85"/>
        <end position="107"/>
    </location>
</feature>
<dbReference type="Proteomes" id="UP000784294">
    <property type="component" value="Unassembled WGS sequence"/>
</dbReference>
<keyword evidence="3" id="KW-1185">Reference proteome</keyword>
<organism evidence="2 3">
    <name type="scientific">Protopolystoma xenopodis</name>
    <dbReference type="NCBI Taxonomy" id="117903"/>
    <lineage>
        <taxon>Eukaryota</taxon>
        <taxon>Metazoa</taxon>
        <taxon>Spiralia</taxon>
        <taxon>Lophotrochozoa</taxon>
        <taxon>Platyhelminthes</taxon>
        <taxon>Monogenea</taxon>
        <taxon>Polyopisthocotylea</taxon>
        <taxon>Polystomatidea</taxon>
        <taxon>Polystomatidae</taxon>
        <taxon>Protopolystoma</taxon>
    </lineage>
</organism>
<feature type="region of interest" description="Disordered" evidence="1">
    <location>
        <begin position="76"/>
        <end position="107"/>
    </location>
</feature>
<comment type="caution">
    <text evidence="2">The sequence shown here is derived from an EMBL/GenBank/DDBJ whole genome shotgun (WGS) entry which is preliminary data.</text>
</comment>
<protein>
    <submittedName>
        <fullName evidence="2">Uncharacterized protein</fullName>
    </submittedName>
</protein>
<evidence type="ECO:0000313" key="2">
    <source>
        <dbReference type="EMBL" id="VEL41866.1"/>
    </source>
</evidence>
<accession>A0A3S5BVD9</accession>
<proteinExistence type="predicted"/>
<evidence type="ECO:0000256" key="1">
    <source>
        <dbReference type="SAM" id="MobiDB-lite"/>
    </source>
</evidence>
<gene>
    <name evidence="2" type="ORF">PXEA_LOCUS35306</name>
</gene>
<sequence length="107" mass="11484">MEAGGAHSRRTSLALTEAALRLVTCEGTEGEENAIGGGGSQSWALSCLRNEAPRVLESALLARRCGRNDAQHECLKQGPIPSELVARRPVDREHDLLHPTTPDDKSS</sequence>
<evidence type="ECO:0000313" key="3">
    <source>
        <dbReference type="Proteomes" id="UP000784294"/>
    </source>
</evidence>